<dbReference type="GO" id="GO:0004340">
    <property type="term" value="F:glucokinase activity"/>
    <property type="evidence" value="ECO:0007669"/>
    <property type="project" value="UniProtKB-EC"/>
</dbReference>
<dbReference type="PANTHER" id="PTHR18964:SF149">
    <property type="entry name" value="BIFUNCTIONAL UDP-N-ACETYLGLUCOSAMINE 2-EPIMERASE_N-ACETYLMANNOSAMINE KINASE"/>
    <property type="match status" value="1"/>
</dbReference>
<evidence type="ECO:0000256" key="8">
    <source>
        <dbReference type="ARBA" id="ARBA00032386"/>
    </source>
</evidence>
<evidence type="ECO:0000256" key="7">
    <source>
        <dbReference type="ARBA" id="ARBA00022840"/>
    </source>
</evidence>
<evidence type="ECO:0000256" key="1">
    <source>
        <dbReference type="ARBA" id="ARBA00006479"/>
    </source>
</evidence>
<dbReference type="CDD" id="cd24068">
    <property type="entry name" value="ASKHA_NBD_ROK_FnNanK-like"/>
    <property type="match status" value="1"/>
</dbReference>
<accession>A0A9D1SKE1</accession>
<keyword evidence="6" id="KW-0418">Kinase</keyword>
<evidence type="ECO:0000256" key="4">
    <source>
        <dbReference type="ARBA" id="ARBA00022679"/>
    </source>
</evidence>
<dbReference type="InterPro" id="IPR049874">
    <property type="entry name" value="ROK_cs"/>
</dbReference>
<comment type="similarity">
    <text evidence="1">Belongs to the ROK (NagC/XylR) family.</text>
</comment>
<dbReference type="PROSITE" id="PS01125">
    <property type="entry name" value="ROK"/>
    <property type="match status" value="1"/>
</dbReference>
<dbReference type="Gene3D" id="3.30.420.40">
    <property type="match status" value="2"/>
</dbReference>
<evidence type="ECO:0000256" key="5">
    <source>
        <dbReference type="ARBA" id="ARBA00022741"/>
    </source>
</evidence>
<dbReference type="Proteomes" id="UP000824145">
    <property type="component" value="Unassembled WGS sequence"/>
</dbReference>
<keyword evidence="4" id="KW-0808">Transferase</keyword>
<evidence type="ECO:0000313" key="10">
    <source>
        <dbReference type="Proteomes" id="UP000824145"/>
    </source>
</evidence>
<dbReference type="PANTHER" id="PTHR18964">
    <property type="entry name" value="ROK (REPRESSOR, ORF, KINASE) FAMILY"/>
    <property type="match status" value="1"/>
</dbReference>
<keyword evidence="5" id="KW-0547">Nucleotide-binding</keyword>
<dbReference type="AlphaFoldDB" id="A0A9D1SKE1"/>
<keyword evidence="7" id="KW-0067">ATP-binding</keyword>
<evidence type="ECO:0000256" key="2">
    <source>
        <dbReference type="ARBA" id="ARBA00012323"/>
    </source>
</evidence>
<dbReference type="EC" id="2.7.1.2" evidence="2"/>
<dbReference type="InterPro" id="IPR043129">
    <property type="entry name" value="ATPase_NBD"/>
</dbReference>
<dbReference type="InterPro" id="IPR004654">
    <property type="entry name" value="ROK_glcA"/>
</dbReference>
<evidence type="ECO:0000313" key="9">
    <source>
        <dbReference type="EMBL" id="HIU62857.1"/>
    </source>
</evidence>
<reference evidence="9" key="1">
    <citation type="submission" date="2020-10" db="EMBL/GenBank/DDBJ databases">
        <authorList>
            <person name="Gilroy R."/>
        </authorList>
    </citation>
    <scope>NUCLEOTIDE SEQUENCE</scope>
    <source>
        <strain evidence="9">9366</strain>
    </source>
</reference>
<dbReference type="GO" id="GO:0005737">
    <property type="term" value="C:cytoplasm"/>
    <property type="evidence" value="ECO:0007669"/>
    <property type="project" value="InterPro"/>
</dbReference>
<comment type="caution">
    <text evidence="9">The sequence shown here is derived from an EMBL/GenBank/DDBJ whole genome shotgun (WGS) entry which is preliminary data.</text>
</comment>
<dbReference type="GO" id="GO:0006096">
    <property type="term" value="P:glycolytic process"/>
    <property type="evidence" value="ECO:0007669"/>
    <property type="project" value="InterPro"/>
</dbReference>
<proteinExistence type="inferred from homology"/>
<dbReference type="InterPro" id="IPR000600">
    <property type="entry name" value="ROK"/>
</dbReference>
<dbReference type="Pfam" id="PF00480">
    <property type="entry name" value="ROK"/>
    <property type="match status" value="1"/>
</dbReference>
<gene>
    <name evidence="9" type="ORF">IAB07_03710</name>
</gene>
<protein>
    <recommendedName>
        <fullName evidence="3">Glucokinase</fullName>
        <ecNumber evidence="2">2.7.1.2</ecNumber>
    </recommendedName>
    <alternativeName>
        <fullName evidence="8">Glucose kinase</fullName>
    </alternativeName>
</protein>
<name>A0A9D1SKE1_9FIRM</name>
<dbReference type="GO" id="GO:0005524">
    <property type="term" value="F:ATP binding"/>
    <property type="evidence" value="ECO:0007669"/>
    <property type="project" value="UniProtKB-KW"/>
</dbReference>
<organism evidence="9 10">
    <name type="scientific">Candidatus Caccalectryoclostridium excrementigallinarum</name>
    <dbReference type="NCBI Taxonomy" id="2840710"/>
    <lineage>
        <taxon>Bacteria</taxon>
        <taxon>Bacillati</taxon>
        <taxon>Bacillota</taxon>
        <taxon>Clostridia</taxon>
        <taxon>Christensenellales</taxon>
        <taxon>Christensenellaceae</taxon>
        <taxon>Christensenellaceae incertae sedis</taxon>
        <taxon>Candidatus Caccalectryoclostridium</taxon>
    </lineage>
</organism>
<evidence type="ECO:0000256" key="6">
    <source>
        <dbReference type="ARBA" id="ARBA00022777"/>
    </source>
</evidence>
<dbReference type="EMBL" id="DVNJ01000019">
    <property type="protein sequence ID" value="HIU62857.1"/>
    <property type="molecule type" value="Genomic_DNA"/>
</dbReference>
<dbReference type="SUPFAM" id="SSF53067">
    <property type="entry name" value="Actin-like ATPase domain"/>
    <property type="match status" value="1"/>
</dbReference>
<reference evidence="9" key="2">
    <citation type="journal article" date="2021" name="PeerJ">
        <title>Extensive microbial diversity within the chicken gut microbiome revealed by metagenomics and culture.</title>
        <authorList>
            <person name="Gilroy R."/>
            <person name="Ravi A."/>
            <person name="Getino M."/>
            <person name="Pursley I."/>
            <person name="Horton D.L."/>
            <person name="Alikhan N.F."/>
            <person name="Baker D."/>
            <person name="Gharbi K."/>
            <person name="Hall N."/>
            <person name="Watson M."/>
            <person name="Adriaenssens E.M."/>
            <person name="Foster-Nyarko E."/>
            <person name="Jarju S."/>
            <person name="Secka A."/>
            <person name="Antonio M."/>
            <person name="Oren A."/>
            <person name="Chaudhuri R.R."/>
            <person name="La Ragione R."/>
            <person name="Hildebrand F."/>
            <person name="Pallen M.J."/>
        </authorList>
    </citation>
    <scope>NUCLEOTIDE SEQUENCE</scope>
    <source>
        <strain evidence="9">9366</strain>
    </source>
</reference>
<sequence>MYYIGIDVGGMSIKAGVADINGNVLHKTTIVTRGNYDAEYTISNDIHKLIVKLLDEANIPEEKIAAVGIGQAGSIDSERGIINYWNNIPMKNVHVVEELKKWHKMPVFIDNDANVAALGECVFGAAKGLRNVMLVTLGTGVGSGIIIDGKIYRGEYGAGAEAGHMRIVMNGEPCTCGGRGCWEAYASVSALIRQTKAAMEKHPESMMCSIAAEMGEVNGITSFKAARAGDKAALEVVARYIEYVGTGLVSLQNIFRPQIFLIGGGISKEGEFLTDRLEKFVQNGMFDKETGDPVKIRPAALHNDAGILGAAALAIESVK</sequence>
<dbReference type="NCBIfam" id="TIGR00744">
    <property type="entry name" value="ROK_glcA_fam"/>
    <property type="match status" value="1"/>
</dbReference>
<evidence type="ECO:0000256" key="3">
    <source>
        <dbReference type="ARBA" id="ARBA00014701"/>
    </source>
</evidence>